<dbReference type="Proteomes" id="UP000002654">
    <property type="component" value="Chromosome"/>
</dbReference>
<gene>
    <name evidence="2" type="ordered locus">TTX_0022</name>
</gene>
<dbReference type="PaxDb" id="768679-TTX_0022"/>
<evidence type="ECO:0000256" key="1">
    <source>
        <dbReference type="SAM" id="Phobius"/>
    </source>
</evidence>
<protein>
    <submittedName>
        <fullName evidence="2">Thermopsin</fullName>
    </submittedName>
</protein>
<dbReference type="HOGENOM" id="CLU_409194_0_0_2"/>
<keyword evidence="1" id="KW-0812">Transmembrane</keyword>
<evidence type="ECO:0000313" key="3">
    <source>
        <dbReference type="Proteomes" id="UP000002654"/>
    </source>
</evidence>
<name>G4RQ63_THETK</name>
<sequence>MKRALALAMLLAAFIAAQPLQAPTQGYYYNVTVAHAPAYIVFVSNQLLNYSVWWMTYSNCQRLLSTGFAPSLGIYTIPRLGLLPLVINQPGQYCYVLEVPCRYEAEAHPVTILLSEHYYGLPTGIVSYPQSPVETNAVAGFFNITDISAASYATLQLSVIVQADLVGGGVQYYWAREMLVFSPNGQLKFENYVANSSSPGSSMQSVSGRGHLSLSRYLYSSEWSPYSLPISGFLLITAEAAKGVVLISFGYVLIQNGSLEPVRIVWIDNVTIRTSQPASSASIAATITYSSSGFNALDAELVFGGYNGSVVSFKSVSAELGLFYWDGAGWTAFPNLYNFGVNVPEAASNLAVQYYGGLAHVGVGALSPSSLTTSPTTPPLPTTSVEYINATSGSTHISYIMGDGWFLNRMVVFYPVSITSPIPIYVNGTETTSYSAYLPAGAALVIQDGYARYSNGTMFVPSVGNETIVVEGALNIAVSWTPYYLVEVYSPLPVFVNGTAATRYAQYVRAGSALALGAPQRVVFDNGTMFVPAVGNETVVVSAPARLAVSWTPYYLVRVSSPIPVEVNGTESENYTEWVKAASLLVVTARAFILDNGTMFTPGFNGTLRVMSPLNLSIVWTPWYKVDVHSEYPIEVDGASVLNFSRYLRAGSVVTISARPVPLYGGLVWLDPNVTSLSTSVRRPLQINVGYTPDYTVAISVVVLVLSAALSAGLGVYYVKRRSQRLYLEGGL</sequence>
<dbReference type="AlphaFoldDB" id="G4RQ63"/>
<reference evidence="2 3" key="1">
    <citation type="journal article" date="2011" name="PLoS ONE">
        <title>The complete genome sequence of Thermoproteus tenax: a physiologically versatile member of the Crenarchaeota.</title>
        <authorList>
            <person name="Siebers B."/>
            <person name="Zaparty M."/>
            <person name="Raddatz G."/>
            <person name="Tjaden B."/>
            <person name="Albers S.V."/>
            <person name="Bell S.D."/>
            <person name="Blombach F."/>
            <person name="Kletzin A."/>
            <person name="Kyrpides N."/>
            <person name="Lanz C."/>
            <person name="Plagens A."/>
            <person name="Rampp M."/>
            <person name="Rosinus A."/>
            <person name="von Jan M."/>
            <person name="Makarova K.S."/>
            <person name="Klenk H.P."/>
            <person name="Schuster S.C."/>
            <person name="Hensel R."/>
        </authorList>
    </citation>
    <scope>NUCLEOTIDE SEQUENCE [LARGE SCALE GENOMIC DNA]</scope>
    <source>
        <strain evidence="3">ATCC 35583 / DSM 2078 / JCM 9277 / NBRC 100435 / Kra 1</strain>
    </source>
</reference>
<keyword evidence="1" id="KW-1133">Transmembrane helix</keyword>
<dbReference type="PATRIC" id="fig|768679.9.peg.23"/>
<keyword evidence="3" id="KW-1185">Reference proteome</keyword>
<proteinExistence type="predicted"/>
<dbReference type="InterPro" id="IPR007981">
    <property type="entry name" value="Peptidase_A5"/>
</dbReference>
<dbReference type="RefSeq" id="WP_014125958.1">
    <property type="nucleotide sequence ID" value="NC_016070.1"/>
</dbReference>
<dbReference type="GeneID" id="11263028"/>
<evidence type="ECO:0000313" key="2">
    <source>
        <dbReference type="EMBL" id="CCC80700.1"/>
    </source>
</evidence>
<dbReference type="EMBL" id="FN869859">
    <property type="protein sequence ID" value="CCC80700.1"/>
    <property type="molecule type" value="Genomic_DNA"/>
</dbReference>
<dbReference type="eggNOG" id="arCOG03671">
    <property type="taxonomic scope" value="Archaea"/>
</dbReference>
<keyword evidence="1" id="KW-0472">Membrane</keyword>
<dbReference type="STRING" id="768679.TTX_0022"/>
<feature type="transmembrane region" description="Helical" evidence="1">
    <location>
        <begin position="695"/>
        <end position="719"/>
    </location>
</feature>
<dbReference type="KEGG" id="ttn:TTX_0022"/>
<dbReference type="OrthoDB" id="28853at2157"/>
<dbReference type="Pfam" id="PF05317">
    <property type="entry name" value="Thermopsin"/>
    <property type="match status" value="1"/>
</dbReference>
<organism evidence="2 3">
    <name type="scientific">Thermoproteus tenax (strain ATCC 35583 / DSM 2078 / JCM 9277 / NBRC 100435 / Kra 1)</name>
    <dbReference type="NCBI Taxonomy" id="768679"/>
    <lineage>
        <taxon>Archaea</taxon>
        <taxon>Thermoproteota</taxon>
        <taxon>Thermoprotei</taxon>
        <taxon>Thermoproteales</taxon>
        <taxon>Thermoproteaceae</taxon>
        <taxon>Thermoproteus</taxon>
    </lineage>
</organism>
<accession>G4RQ63</accession>